<evidence type="ECO:0000256" key="12">
    <source>
        <dbReference type="SAM" id="MobiDB-lite"/>
    </source>
</evidence>
<dbReference type="EMBL" id="CAMPGE010030273">
    <property type="protein sequence ID" value="CAI2387788.1"/>
    <property type="molecule type" value="Genomic_DNA"/>
</dbReference>
<dbReference type="CDD" id="cd00268">
    <property type="entry name" value="DEADc"/>
    <property type="match status" value="1"/>
</dbReference>
<evidence type="ECO:0000256" key="8">
    <source>
        <dbReference type="ARBA" id="ARBA00022806"/>
    </source>
</evidence>
<evidence type="ECO:0000259" key="14">
    <source>
        <dbReference type="PROSITE" id="PS51194"/>
    </source>
</evidence>
<dbReference type="GO" id="GO:0005524">
    <property type="term" value="F:ATP binding"/>
    <property type="evidence" value="ECO:0007669"/>
    <property type="project" value="UniProtKB-KW"/>
</dbReference>
<keyword evidence="7" id="KW-0378">Hydrolase</keyword>
<evidence type="ECO:0000256" key="5">
    <source>
        <dbReference type="ARBA" id="ARBA00022490"/>
    </source>
</evidence>
<dbReference type="GO" id="GO:0003723">
    <property type="term" value="F:RNA binding"/>
    <property type="evidence" value="ECO:0007669"/>
    <property type="project" value="UniProtKB-KW"/>
</dbReference>
<dbReference type="Pfam" id="PF00271">
    <property type="entry name" value="Helicase_C"/>
    <property type="match status" value="1"/>
</dbReference>
<evidence type="ECO:0000256" key="7">
    <source>
        <dbReference type="ARBA" id="ARBA00022801"/>
    </source>
</evidence>
<feature type="domain" description="Helicase ATP-binding" evidence="13">
    <location>
        <begin position="76"/>
        <end position="260"/>
    </location>
</feature>
<dbReference type="GO" id="GO:0005730">
    <property type="term" value="C:nucleolus"/>
    <property type="evidence" value="ECO:0007669"/>
    <property type="project" value="UniProtKB-SubCell"/>
</dbReference>
<keyword evidence="8" id="KW-0347">Helicase</keyword>
<evidence type="ECO:0000256" key="10">
    <source>
        <dbReference type="ARBA" id="ARBA00022884"/>
    </source>
</evidence>
<dbReference type="Pfam" id="PF08152">
    <property type="entry name" value="GUCT"/>
    <property type="match status" value="1"/>
</dbReference>
<evidence type="ECO:0000256" key="6">
    <source>
        <dbReference type="ARBA" id="ARBA00022741"/>
    </source>
</evidence>
<dbReference type="SUPFAM" id="SSF54928">
    <property type="entry name" value="RNA-binding domain, RBD"/>
    <property type="match status" value="1"/>
</dbReference>
<evidence type="ECO:0000256" key="9">
    <source>
        <dbReference type="ARBA" id="ARBA00022840"/>
    </source>
</evidence>
<evidence type="ECO:0000313" key="15">
    <source>
        <dbReference type="EMBL" id="CAI2387788.1"/>
    </source>
</evidence>
<keyword evidence="6" id="KW-0547">Nucleotide-binding</keyword>
<evidence type="ECO:0000259" key="13">
    <source>
        <dbReference type="PROSITE" id="PS51192"/>
    </source>
</evidence>
<reference evidence="15" key="1">
    <citation type="submission" date="2023-07" db="EMBL/GenBank/DDBJ databases">
        <authorList>
            <consortium name="AG Swart"/>
            <person name="Singh M."/>
            <person name="Singh A."/>
            <person name="Seah K."/>
            <person name="Emmerich C."/>
        </authorList>
    </citation>
    <scope>NUCLEOTIDE SEQUENCE</scope>
    <source>
        <strain evidence="15">DP1</strain>
    </source>
</reference>
<evidence type="ECO:0000256" key="1">
    <source>
        <dbReference type="ARBA" id="ARBA00004496"/>
    </source>
</evidence>
<dbReference type="InterPro" id="IPR035979">
    <property type="entry name" value="RBD_domain_sf"/>
</dbReference>
<dbReference type="InterPro" id="IPR027417">
    <property type="entry name" value="P-loop_NTPase"/>
</dbReference>
<dbReference type="SMART" id="SM00490">
    <property type="entry name" value="HELICc"/>
    <property type="match status" value="1"/>
</dbReference>
<dbReference type="CDD" id="cd18787">
    <property type="entry name" value="SF2_C_DEAD"/>
    <property type="match status" value="1"/>
</dbReference>
<dbReference type="InterPro" id="IPR059027">
    <property type="entry name" value="DD_DDX21-DDX50"/>
</dbReference>
<evidence type="ECO:0000313" key="16">
    <source>
        <dbReference type="Proteomes" id="UP001295684"/>
    </source>
</evidence>
<protein>
    <recommendedName>
        <fullName evidence="4">RNA helicase</fullName>
        <ecNumber evidence="4">3.6.4.13</ecNumber>
    </recommendedName>
</protein>
<dbReference type="PROSITE" id="PS51192">
    <property type="entry name" value="HELICASE_ATP_BIND_1"/>
    <property type="match status" value="1"/>
</dbReference>
<dbReference type="InterPro" id="IPR001650">
    <property type="entry name" value="Helicase_C-like"/>
</dbReference>
<evidence type="ECO:0000256" key="11">
    <source>
        <dbReference type="ARBA" id="ARBA00023242"/>
    </source>
</evidence>
<dbReference type="SMART" id="SM00487">
    <property type="entry name" value="DEXDc"/>
    <property type="match status" value="1"/>
</dbReference>
<dbReference type="GO" id="GO:0016787">
    <property type="term" value="F:hydrolase activity"/>
    <property type="evidence" value="ECO:0007669"/>
    <property type="project" value="UniProtKB-KW"/>
</dbReference>
<dbReference type="PANTHER" id="PTHR47959">
    <property type="entry name" value="ATP-DEPENDENT RNA HELICASE RHLE-RELATED"/>
    <property type="match status" value="1"/>
</dbReference>
<keyword evidence="9" id="KW-0067">ATP-binding</keyword>
<dbReference type="Gene3D" id="3.40.50.300">
    <property type="entry name" value="P-loop containing nucleotide triphosphate hydrolases"/>
    <property type="match status" value="2"/>
</dbReference>
<dbReference type="GO" id="GO:0003724">
    <property type="term" value="F:RNA helicase activity"/>
    <property type="evidence" value="ECO:0007669"/>
    <property type="project" value="UniProtKB-EC"/>
</dbReference>
<proteinExistence type="inferred from homology"/>
<sequence length="717" mass="81334">MDGNDVFQRNMKTKVSDVVKNPQELMVGLKKEKEEEKKELSKEEDFDTYPEITEKTKEKLKESGIASLFPIQSSTFKHIYDNKDLIARDLTGSGKTLAFCLPLVERYRKLEYFTPKKTFARNLYTVIMTPTRELALQVSNELKKLMHRENEYRVLTVYGGVPIEHQEKELRYGVEFFVGTCGRVLDHISRGNIDFSNIKAVILDEADQMLNMGFEEDIEEIIDKIDMEVKEKPQFLLFSATIPDWFKSVAKKYLNKEYEVVDLVKNLKNKTSHTVNHLALNCPFENKISVLADVLRCYGGLKGKSIVFTQTKLEANDIILSEKMRNNAEVLHGDIAQKQREVTLRRFKEGKFNVLVATDVAARGLDIPNVDLVVQLEPPKDIEAYIHRSGRTARAGKDGMCITFYTGREFRVIKDIEYEAGIKFNKITPPKNEDVIKVAAADVIVNLRNVDKKILPIFEDAATQFIDEVGAKEALCMALAYISDTSNAHLSSRSFLTGEDGLMTYILKSDRGINNVAYAHRLIQNNFSKDIAYKVKGIKLLRSGEGIVFDINEDNAEDLDQQYKEQACTSRGLPFVLERASELPEVASEGHRYTKSSQGYGKRGGKNGGFMSARSHYNQSFSGYNHGSKGMTRNYKGNDHETYDAQSMRSERSDFDKKEVSGISFGDKPKFFSRNQKMGEKPSFNTEGKSFGRNEFGRGRGSQSRGGYRGRGRGRGY</sequence>
<dbReference type="Gene3D" id="3.30.70.2280">
    <property type="match status" value="1"/>
</dbReference>
<keyword evidence="10" id="KW-0694">RNA-binding</keyword>
<comment type="caution">
    <text evidence="15">The sequence shown here is derived from an EMBL/GenBank/DDBJ whole genome shotgun (WGS) entry which is preliminary data.</text>
</comment>
<keyword evidence="5" id="KW-0963">Cytoplasm</keyword>
<dbReference type="Proteomes" id="UP001295684">
    <property type="component" value="Unassembled WGS sequence"/>
</dbReference>
<dbReference type="InterPro" id="IPR014001">
    <property type="entry name" value="Helicase_ATP-bd"/>
</dbReference>
<name>A0AAD2DCK9_EUPCR</name>
<gene>
    <name evidence="15" type="ORF">ECRASSUSDP1_LOCUS29422</name>
</gene>
<accession>A0AAD2DCK9</accession>
<comment type="similarity">
    <text evidence="3">Belongs to the DEAD box helicase family. DDX21/DDX50 subfamily.</text>
</comment>
<feature type="region of interest" description="Disordered" evidence="12">
    <location>
        <begin position="587"/>
        <end position="612"/>
    </location>
</feature>
<dbReference type="Pfam" id="PF00270">
    <property type="entry name" value="DEAD"/>
    <property type="match status" value="1"/>
</dbReference>
<evidence type="ECO:0000256" key="2">
    <source>
        <dbReference type="ARBA" id="ARBA00004604"/>
    </source>
</evidence>
<feature type="compositionally biased region" description="Basic residues" evidence="12">
    <location>
        <begin position="708"/>
        <end position="717"/>
    </location>
</feature>
<organism evidence="15 16">
    <name type="scientific">Euplotes crassus</name>
    <dbReference type="NCBI Taxonomy" id="5936"/>
    <lineage>
        <taxon>Eukaryota</taxon>
        <taxon>Sar</taxon>
        <taxon>Alveolata</taxon>
        <taxon>Ciliophora</taxon>
        <taxon>Intramacronucleata</taxon>
        <taxon>Spirotrichea</taxon>
        <taxon>Hypotrichia</taxon>
        <taxon>Euplotida</taxon>
        <taxon>Euplotidae</taxon>
        <taxon>Moneuplotes</taxon>
    </lineage>
</organism>
<feature type="region of interest" description="Disordered" evidence="12">
    <location>
        <begin position="666"/>
        <end position="717"/>
    </location>
</feature>
<keyword evidence="16" id="KW-1185">Reference proteome</keyword>
<dbReference type="EC" id="3.6.4.13" evidence="4"/>
<comment type="subcellular location">
    <subcellularLocation>
        <location evidence="1">Cytoplasm</location>
    </subcellularLocation>
    <subcellularLocation>
        <location evidence="2">Nucleus</location>
        <location evidence="2">Nucleolus</location>
    </subcellularLocation>
</comment>
<dbReference type="GO" id="GO:0005829">
    <property type="term" value="C:cytosol"/>
    <property type="evidence" value="ECO:0007669"/>
    <property type="project" value="TreeGrafter"/>
</dbReference>
<dbReference type="InterPro" id="IPR050079">
    <property type="entry name" value="DEAD_box_RNA_helicase"/>
</dbReference>
<dbReference type="InterPro" id="IPR044742">
    <property type="entry name" value="DEAD/DEAH_RhlB"/>
</dbReference>
<evidence type="ECO:0000256" key="4">
    <source>
        <dbReference type="ARBA" id="ARBA00012552"/>
    </source>
</evidence>
<keyword evidence="11" id="KW-0539">Nucleus</keyword>
<evidence type="ECO:0000256" key="3">
    <source>
        <dbReference type="ARBA" id="ARBA00006517"/>
    </source>
</evidence>
<dbReference type="InterPro" id="IPR011545">
    <property type="entry name" value="DEAD/DEAH_box_helicase_dom"/>
</dbReference>
<dbReference type="InterPro" id="IPR012562">
    <property type="entry name" value="GUCT"/>
</dbReference>
<dbReference type="PANTHER" id="PTHR47959:SF19">
    <property type="entry name" value="NUCLEOLAR RNA HELICASE 2-A"/>
    <property type="match status" value="1"/>
</dbReference>
<dbReference type="PROSITE" id="PS51194">
    <property type="entry name" value="HELICASE_CTER"/>
    <property type="match status" value="1"/>
</dbReference>
<dbReference type="Pfam" id="PF26142">
    <property type="entry name" value="DD_DDX21-DDX50"/>
    <property type="match status" value="1"/>
</dbReference>
<dbReference type="SUPFAM" id="SSF52540">
    <property type="entry name" value="P-loop containing nucleoside triphosphate hydrolases"/>
    <property type="match status" value="1"/>
</dbReference>
<feature type="domain" description="Helicase C-terminal" evidence="14">
    <location>
        <begin position="293"/>
        <end position="436"/>
    </location>
</feature>
<dbReference type="AlphaFoldDB" id="A0AAD2DCK9"/>